<keyword evidence="3" id="KW-1185">Reference proteome</keyword>
<name>A0AAX4KLK5_9TREE</name>
<proteinExistence type="predicted"/>
<dbReference type="GeneID" id="91104270"/>
<sequence>MPSLLPKVEVDMTILTGLGEHSEDEQSSQPSLISDLPSDISNYLLTILQESCDRSTLFHLSLVNKQFCQIFSFLVYERMEISEWNMRKVFAGMIVDAVEHEEYLERPAMRLIEEPKPTVNDEEIIESLGCMAMCFGPRKPKPEAPSASGEKGQQRKRDYDRYDGTSFGRDLISIWNRKKKLLNSVKHLRLRDIVAATEVAAYLGPTHKELQHHRSRPRVEGEHEKPELFRNVQYLTIIRIRTSILG</sequence>
<dbReference type="EMBL" id="CP144089">
    <property type="protein sequence ID" value="WWD07371.1"/>
    <property type="molecule type" value="Genomic_DNA"/>
</dbReference>
<evidence type="ECO:0000256" key="1">
    <source>
        <dbReference type="SAM" id="MobiDB-lite"/>
    </source>
</evidence>
<evidence type="ECO:0008006" key="4">
    <source>
        <dbReference type="Google" id="ProtNLM"/>
    </source>
</evidence>
<organism evidence="2 3">
    <name type="scientific">Kwoniella europaea PYCC6329</name>
    <dbReference type="NCBI Taxonomy" id="1423913"/>
    <lineage>
        <taxon>Eukaryota</taxon>
        <taxon>Fungi</taxon>
        <taxon>Dikarya</taxon>
        <taxon>Basidiomycota</taxon>
        <taxon>Agaricomycotina</taxon>
        <taxon>Tremellomycetes</taxon>
        <taxon>Tremellales</taxon>
        <taxon>Cryptococcaceae</taxon>
        <taxon>Kwoniella</taxon>
    </lineage>
</organism>
<feature type="region of interest" description="Disordered" evidence="1">
    <location>
        <begin position="139"/>
        <end position="160"/>
    </location>
</feature>
<dbReference type="Proteomes" id="UP001358614">
    <property type="component" value="Chromosome 1"/>
</dbReference>
<evidence type="ECO:0000313" key="3">
    <source>
        <dbReference type="Proteomes" id="UP001358614"/>
    </source>
</evidence>
<evidence type="ECO:0000313" key="2">
    <source>
        <dbReference type="EMBL" id="WWD07371.1"/>
    </source>
</evidence>
<dbReference type="KEGG" id="ker:91104270"/>
<dbReference type="RefSeq" id="XP_066085338.1">
    <property type="nucleotide sequence ID" value="XM_066229241.1"/>
</dbReference>
<accession>A0AAX4KLK5</accession>
<gene>
    <name evidence="2" type="ORF">V865_005469</name>
</gene>
<protein>
    <recommendedName>
        <fullName evidence="4">F-box domain-containing protein</fullName>
    </recommendedName>
</protein>
<reference evidence="2 3" key="1">
    <citation type="submission" date="2024-01" db="EMBL/GenBank/DDBJ databases">
        <title>Comparative genomics of Cryptococcus and Kwoniella reveals pathogenesis evolution and contrasting modes of karyotype evolution via chromosome fusion or intercentromeric recombination.</title>
        <authorList>
            <person name="Coelho M.A."/>
            <person name="David-Palma M."/>
            <person name="Shea T."/>
            <person name="Bowers K."/>
            <person name="McGinley-Smith S."/>
            <person name="Mohammad A.W."/>
            <person name="Gnirke A."/>
            <person name="Yurkov A.M."/>
            <person name="Nowrousian M."/>
            <person name="Sun S."/>
            <person name="Cuomo C.A."/>
            <person name="Heitman J."/>
        </authorList>
    </citation>
    <scope>NUCLEOTIDE SEQUENCE [LARGE SCALE GENOMIC DNA]</scope>
    <source>
        <strain evidence="2 3">PYCC6329</strain>
    </source>
</reference>
<dbReference type="AlphaFoldDB" id="A0AAX4KLK5"/>